<comment type="cofactor">
    <cofactor evidence="1">
        <name>Mg(2+)</name>
        <dbReference type="ChEBI" id="CHEBI:18420"/>
    </cofactor>
</comment>
<comment type="caution">
    <text evidence="8">The sequence shown here is derived from an EMBL/GenBank/DDBJ whole genome shotgun (WGS) entry which is preliminary data.</text>
</comment>
<evidence type="ECO:0000256" key="5">
    <source>
        <dbReference type="ARBA" id="ARBA00022842"/>
    </source>
</evidence>
<dbReference type="PANTHER" id="PTHR43281:SF1">
    <property type="entry name" value="FARNESYL DIPHOSPHATE SYNTHASE"/>
    <property type="match status" value="1"/>
</dbReference>
<keyword evidence="4" id="KW-0479">Metal-binding</keyword>
<dbReference type="PROSITE" id="PS00723">
    <property type="entry name" value="POLYPRENYL_SYNTHASE_1"/>
    <property type="match status" value="1"/>
</dbReference>
<evidence type="ECO:0000256" key="1">
    <source>
        <dbReference type="ARBA" id="ARBA00001946"/>
    </source>
</evidence>
<dbReference type="GO" id="GO:0008299">
    <property type="term" value="P:isoprenoid biosynthetic process"/>
    <property type="evidence" value="ECO:0007669"/>
    <property type="project" value="UniProtKB-KW"/>
</dbReference>
<dbReference type="Proteomes" id="UP001157974">
    <property type="component" value="Unassembled WGS sequence"/>
</dbReference>
<evidence type="ECO:0000256" key="2">
    <source>
        <dbReference type="ARBA" id="ARBA00006706"/>
    </source>
</evidence>
<organism evidence="8 9">
    <name type="scientific">Rhodosorus marinus</name>
    <dbReference type="NCBI Taxonomy" id="101924"/>
    <lineage>
        <taxon>Eukaryota</taxon>
        <taxon>Rhodophyta</taxon>
        <taxon>Stylonematophyceae</taxon>
        <taxon>Stylonematales</taxon>
        <taxon>Stylonemataceae</taxon>
        <taxon>Rhodosorus</taxon>
    </lineage>
</organism>
<dbReference type="InterPro" id="IPR053378">
    <property type="entry name" value="Prenyl_diphosphate_synthase"/>
</dbReference>
<dbReference type="SUPFAM" id="SSF48576">
    <property type="entry name" value="Terpenoid synthases"/>
    <property type="match status" value="1"/>
</dbReference>
<dbReference type="GO" id="GO:0046872">
    <property type="term" value="F:metal ion binding"/>
    <property type="evidence" value="ECO:0007669"/>
    <property type="project" value="UniProtKB-KW"/>
</dbReference>
<dbReference type="InterPro" id="IPR008949">
    <property type="entry name" value="Isoprenoid_synthase_dom_sf"/>
</dbReference>
<dbReference type="InterPro" id="IPR033749">
    <property type="entry name" value="Polyprenyl_synt_CS"/>
</dbReference>
<keyword evidence="5" id="KW-0460">Magnesium</keyword>
<dbReference type="GO" id="GO:0005737">
    <property type="term" value="C:cytoplasm"/>
    <property type="evidence" value="ECO:0007669"/>
    <property type="project" value="UniProtKB-ARBA"/>
</dbReference>
<dbReference type="Gene3D" id="1.10.600.10">
    <property type="entry name" value="Farnesyl Diphosphate Synthase"/>
    <property type="match status" value="1"/>
</dbReference>
<evidence type="ECO:0000256" key="3">
    <source>
        <dbReference type="ARBA" id="ARBA00022679"/>
    </source>
</evidence>
<gene>
    <name evidence="8" type="ORF">NDN08_001692</name>
</gene>
<proteinExistence type="inferred from homology"/>
<dbReference type="InterPro" id="IPR000092">
    <property type="entry name" value="Polyprenyl_synt"/>
</dbReference>
<dbReference type="NCBIfam" id="NF045485">
    <property type="entry name" value="FPPsyn"/>
    <property type="match status" value="1"/>
</dbReference>
<dbReference type="SFLD" id="SFLDS00005">
    <property type="entry name" value="Isoprenoid_Synthase_Type_I"/>
    <property type="match status" value="1"/>
</dbReference>
<name>A0AAV8UVN7_9RHOD</name>
<reference evidence="8 9" key="1">
    <citation type="journal article" date="2023" name="Nat. Commun.">
        <title>Origin of minicircular mitochondrial genomes in red algae.</title>
        <authorList>
            <person name="Lee Y."/>
            <person name="Cho C.H."/>
            <person name="Lee Y.M."/>
            <person name="Park S.I."/>
            <person name="Yang J.H."/>
            <person name="West J.A."/>
            <person name="Bhattacharya D."/>
            <person name="Yoon H.S."/>
        </authorList>
    </citation>
    <scope>NUCLEOTIDE SEQUENCE [LARGE SCALE GENOMIC DNA]</scope>
    <source>
        <strain evidence="8 9">CCMP1338</strain>
        <tissue evidence="8">Whole cell</tissue>
    </source>
</reference>
<protein>
    <recommendedName>
        <fullName evidence="10">Geranylgeranyl diphosphate synthase</fullName>
    </recommendedName>
</protein>
<comment type="similarity">
    <text evidence="2 7">Belongs to the FPP/GGPP synthase family.</text>
</comment>
<evidence type="ECO:0000313" key="9">
    <source>
        <dbReference type="Proteomes" id="UP001157974"/>
    </source>
</evidence>
<sequence length="341" mass="36920">MEAFVSGYLCSAKRVGESSFCGDRARTYRAPVSRSKRHGVKMVTEVAVGINYVLEKKGLIDKALEESIDARSPFTRKIWDGIAYSLLGDGKRIRPALCLAACELFGGSAEDAIPTACALEMIHTMSLIHDDLPCMDNDDLRRGKPTNHKVFGEDMALLAGDALLAYAFEMISKTPKSISADRVVEVLRTISHCSGAEGLVGGQVMDLEQEGNPDCTVETLRWIHVHKTAVLLKASVTSGAVIGGANKDDVARLGEFAEKIGLAFQIRDDVLDETQTSEVLGKTAGKDAAVYKATYPRLLGLAESRNQATQLVGEAKQILEKYGERSATLNSLADLIISREK</sequence>
<evidence type="ECO:0000256" key="4">
    <source>
        <dbReference type="ARBA" id="ARBA00022723"/>
    </source>
</evidence>
<dbReference type="EMBL" id="JAMWBK010000005">
    <property type="protein sequence ID" value="KAJ8905183.1"/>
    <property type="molecule type" value="Genomic_DNA"/>
</dbReference>
<keyword evidence="3 7" id="KW-0808">Transferase</keyword>
<dbReference type="PANTHER" id="PTHR43281">
    <property type="entry name" value="FARNESYL DIPHOSPHATE SYNTHASE"/>
    <property type="match status" value="1"/>
</dbReference>
<dbReference type="CDD" id="cd00685">
    <property type="entry name" value="Trans_IPPS_HT"/>
    <property type="match status" value="1"/>
</dbReference>
<dbReference type="AlphaFoldDB" id="A0AAV8UVN7"/>
<dbReference type="GO" id="GO:0004659">
    <property type="term" value="F:prenyltransferase activity"/>
    <property type="evidence" value="ECO:0007669"/>
    <property type="project" value="InterPro"/>
</dbReference>
<evidence type="ECO:0000256" key="7">
    <source>
        <dbReference type="RuleBase" id="RU004466"/>
    </source>
</evidence>
<evidence type="ECO:0008006" key="10">
    <source>
        <dbReference type="Google" id="ProtNLM"/>
    </source>
</evidence>
<keyword evidence="9" id="KW-1185">Reference proteome</keyword>
<evidence type="ECO:0000313" key="8">
    <source>
        <dbReference type="EMBL" id="KAJ8905183.1"/>
    </source>
</evidence>
<accession>A0AAV8UVN7</accession>
<dbReference type="PROSITE" id="PS00444">
    <property type="entry name" value="POLYPRENYL_SYNTHASE_2"/>
    <property type="match status" value="1"/>
</dbReference>
<dbReference type="SFLD" id="SFLDG01017">
    <property type="entry name" value="Polyprenyl_Transferase_Like"/>
    <property type="match status" value="1"/>
</dbReference>
<keyword evidence="6" id="KW-0414">Isoprene biosynthesis</keyword>
<evidence type="ECO:0000256" key="6">
    <source>
        <dbReference type="ARBA" id="ARBA00023229"/>
    </source>
</evidence>
<dbReference type="FunFam" id="1.10.600.10:FF:000001">
    <property type="entry name" value="Geranylgeranyl diphosphate synthase"/>
    <property type="match status" value="1"/>
</dbReference>
<dbReference type="Pfam" id="PF00348">
    <property type="entry name" value="polyprenyl_synt"/>
    <property type="match status" value="1"/>
</dbReference>